<dbReference type="Gene3D" id="1.10.10.10">
    <property type="entry name" value="Winged helix-like DNA-binding domain superfamily/Winged helix DNA-binding domain"/>
    <property type="match status" value="1"/>
</dbReference>
<organism evidence="5 6">
    <name type="scientific">Caldicellulosiruptor diazotrophicus</name>
    <dbReference type="NCBI Taxonomy" id="2806205"/>
    <lineage>
        <taxon>Bacteria</taxon>
        <taxon>Bacillati</taxon>
        <taxon>Bacillota</taxon>
        <taxon>Bacillota incertae sedis</taxon>
        <taxon>Caldicellulosiruptorales</taxon>
        <taxon>Caldicellulosiruptoraceae</taxon>
        <taxon>Caldicellulosiruptor</taxon>
    </lineage>
</organism>
<evidence type="ECO:0000259" key="4">
    <source>
        <dbReference type="PROSITE" id="PS50995"/>
    </source>
</evidence>
<keyword evidence="6" id="KW-1185">Reference proteome</keyword>
<dbReference type="PRINTS" id="PR00598">
    <property type="entry name" value="HTHMARR"/>
</dbReference>
<proteinExistence type="predicted"/>
<evidence type="ECO:0000256" key="2">
    <source>
        <dbReference type="ARBA" id="ARBA00023125"/>
    </source>
</evidence>
<evidence type="ECO:0000313" key="6">
    <source>
        <dbReference type="Proteomes" id="UP000663623"/>
    </source>
</evidence>
<protein>
    <submittedName>
        <fullName evidence="5">MarR family transcriptional regulator</fullName>
    </submittedName>
</protein>
<feature type="domain" description="HTH marR-type" evidence="4">
    <location>
        <begin position="8"/>
        <end position="143"/>
    </location>
</feature>
<keyword evidence="1" id="KW-0805">Transcription regulation</keyword>
<dbReference type="SUPFAM" id="SSF46785">
    <property type="entry name" value="Winged helix' DNA-binding domain"/>
    <property type="match status" value="1"/>
</dbReference>
<dbReference type="PROSITE" id="PS50995">
    <property type="entry name" value="HTH_MARR_2"/>
    <property type="match status" value="1"/>
</dbReference>
<reference evidence="5 6" key="1">
    <citation type="submission" date="2021-02" db="EMBL/GenBank/DDBJ databases">
        <title>Nitrogen-fixing ability and nitrogen fixation related genes of thermophilic fermentative bacteria in the genus Caldicellulosiruptor.</title>
        <authorList>
            <person name="Chen Y."/>
            <person name="Nishihara A."/>
            <person name="Haruta S."/>
        </authorList>
    </citation>
    <scope>NUCLEOTIDE SEQUENCE [LARGE SCALE GENOMIC DNA]</scope>
    <source>
        <strain evidence="5 6">YA01</strain>
    </source>
</reference>
<evidence type="ECO:0000256" key="3">
    <source>
        <dbReference type="ARBA" id="ARBA00023163"/>
    </source>
</evidence>
<sequence length="166" mass="19179">MGISKEIVNQIAESMLSLFPMITKNILKKDEFSEKYGLPPRFIHILHITDVFGPMNMSELAKRLNISAPNLTPIIDKLIAEGYVQKLKDESDRRISIVQTTKKGKELLSFHTQWVNQNLEKNLSRLSEDEIEELWYLLKRLKKLVLKMIGCCLEKKEGSSKDDKAF</sequence>
<dbReference type="InterPro" id="IPR036388">
    <property type="entry name" value="WH-like_DNA-bd_sf"/>
</dbReference>
<dbReference type="EMBL" id="AP024480">
    <property type="protein sequence ID" value="BCS82336.1"/>
    <property type="molecule type" value="Genomic_DNA"/>
</dbReference>
<dbReference type="RefSeq" id="WP_207179862.1">
    <property type="nucleotide sequence ID" value="NZ_AP024480.1"/>
</dbReference>
<dbReference type="PANTHER" id="PTHR42756:SF1">
    <property type="entry name" value="TRANSCRIPTIONAL REPRESSOR OF EMRAB OPERON"/>
    <property type="match status" value="1"/>
</dbReference>
<name>A0ABM7NQ96_9FIRM</name>
<dbReference type="SMART" id="SM00347">
    <property type="entry name" value="HTH_MARR"/>
    <property type="match status" value="1"/>
</dbReference>
<accession>A0ABM7NQ96</accession>
<evidence type="ECO:0000256" key="1">
    <source>
        <dbReference type="ARBA" id="ARBA00023015"/>
    </source>
</evidence>
<gene>
    <name evidence="5" type="ORF">CaldiYA01_22960</name>
</gene>
<keyword evidence="2" id="KW-0238">DNA-binding</keyword>
<dbReference type="Pfam" id="PF01047">
    <property type="entry name" value="MarR"/>
    <property type="match status" value="1"/>
</dbReference>
<dbReference type="PANTHER" id="PTHR42756">
    <property type="entry name" value="TRANSCRIPTIONAL REGULATOR, MARR"/>
    <property type="match status" value="1"/>
</dbReference>
<evidence type="ECO:0000313" key="5">
    <source>
        <dbReference type="EMBL" id="BCS82336.1"/>
    </source>
</evidence>
<dbReference type="InterPro" id="IPR000835">
    <property type="entry name" value="HTH_MarR-typ"/>
</dbReference>
<dbReference type="Proteomes" id="UP000663623">
    <property type="component" value="Chromosome"/>
</dbReference>
<keyword evidence="3" id="KW-0804">Transcription</keyword>
<dbReference type="InterPro" id="IPR036390">
    <property type="entry name" value="WH_DNA-bd_sf"/>
</dbReference>